<gene>
    <name evidence="3" type="ORF">DI536_18230</name>
</gene>
<comment type="caution">
    <text evidence="3">The sequence shown here is derived from an EMBL/GenBank/DDBJ whole genome shotgun (WGS) entry which is preliminary data.</text>
</comment>
<proteinExistence type="predicted"/>
<dbReference type="AlphaFoldDB" id="A0A2W5T6D8"/>
<reference evidence="3 4" key="1">
    <citation type="submission" date="2017-08" db="EMBL/GenBank/DDBJ databases">
        <title>Infants hospitalized years apart are colonized by the same room-sourced microbial strains.</title>
        <authorList>
            <person name="Brooks B."/>
            <person name="Olm M.R."/>
            <person name="Firek B.A."/>
            <person name="Baker R."/>
            <person name="Thomas B.C."/>
            <person name="Morowitz M.J."/>
            <person name="Banfield J.F."/>
        </authorList>
    </citation>
    <scope>NUCLEOTIDE SEQUENCE [LARGE SCALE GENOMIC DNA]</scope>
    <source>
        <strain evidence="3">S2_003_000_R2_14</strain>
    </source>
</reference>
<feature type="region of interest" description="Disordered" evidence="1">
    <location>
        <begin position="1"/>
        <end position="22"/>
    </location>
</feature>
<evidence type="ECO:0000313" key="3">
    <source>
        <dbReference type="EMBL" id="PZR11079.1"/>
    </source>
</evidence>
<evidence type="ECO:0008006" key="5">
    <source>
        <dbReference type="Google" id="ProtNLM"/>
    </source>
</evidence>
<keyword evidence="2" id="KW-1133">Transmembrane helix</keyword>
<keyword evidence="2" id="KW-0472">Membrane</keyword>
<dbReference type="SUPFAM" id="SSF55469">
    <property type="entry name" value="FMN-dependent nitroreductase-like"/>
    <property type="match status" value="2"/>
</dbReference>
<dbReference type="Gene3D" id="3.40.109.10">
    <property type="entry name" value="NADH Oxidase"/>
    <property type="match status" value="1"/>
</dbReference>
<protein>
    <recommendedName>
        <fullName evidence="5">Nitroreductase</fullName>
    </recommendedName>
</protein>
<evidence type="ECO:0000313" key="4">
    <source>
        <dbReference type="Proteomes" id="UP000249061"/>
    </source>
</evidence>
<accession>A0A2W5T6D8</accession>
<dbReference type="EMBL" id="QFQP01000015">
    <property type="protein sequence ID" value="PZR11079.1"/>
    <property type="molecule type" value="Genomic_DNA"/>
</dbReference>
<sequence>MLTDRHRRMLERASRAPSGHNAQPWLVRVQSADQWIISADPSRRLPAVDGDDRELRISLGAFVEALVIAGAAEGIRVSGRTELTLSEMTPDTSGVHELALRRTIRGPYASRALSAADIAAFDAHYFPPGVLREATVEATRAQALRDDAQRELIEWIRWTKKEAEEKRDGLSLAALGIGGVTAWIAGTFMRKERLLAKSARESQAADAGRLIDRSGGWLVLTGADPFDVGRRLLRVWLEARPRGIAIQPMSQALEESPWREALRGQLGLDEQPQMLLRVGYVKSYPPPVSLRRDVFRF</sequence>
<name>A0A2W5T6D8_9BACT</name>
<feature type="transmembrane region" description="Helical" evidence="2">
    <location>
        <begin position="170"/>
        <end position="189"/>
    </location>
</feature>
<dbReference type="InterPro" id="IPR000415">
    <property type="entry name" value="Nitroreductase-like"/>
</dbReference>
<evidence type="ECO:0000256" key="2">
    <source>
        <dbReference type="SAM" id="Phobius"/>
    </source>
</evidence>
<keyword evidence="2" id="KW-0812">Transmembrane</keyword>
<organism evidence="3 4">
    <name type="scientific">Archangium gephyra</name>
    <dbReference type="NCBI Taxonomy" id="48"/>
    <lineage>
        <taxon>Bacteria</taxon>
        <taxon>Pseudomonadati</taxon>
        <taxon>Myxococcota</taxon>
        <taxon>Myxococcia</taxon>
        <taxon>Myxococcales</taxon>
        <taxon>Cystobacterineae</taxon>
        <taxon>Archangiaceae</taxon>
        <taxon>Archangium</taxon>
    </lineage>
</organism>
<dbReference type="GO" id="GO:0016491">
    <property type="term" value="F:oxidoreductase activity"/>
    <property type="evidence" value="ECO:0007669"/>
    <property type="project" value="InterPro"/>
</dbReference>
<dbReference type="Proteomes" id="UP000249061">
    <property type="component" value="Unassembled WGS sequence"/>
</dbReference>
<evidence type="ECO:0000256" key="1">
    <source>
        <dbReference type="SAM" id="MobiDB-lite"/>
    </source>
</evidence>